<dbReference type="Pfam" id="PF13639">
    <property type="entry name" value="zf-RING_2"/>
    <property type="match status" value="1"/>
</dbReference>
<dbReference type="PANTHER" id="PTHR12618">
    <property type="entry name" value="PHD AND RING FINGER DOMAIN-CONTAINING PROTEIN 1"/>
    <property type="match status" value="1"/>
</dbReference>
<dbReference type="PANTHER" id="PTHR12618:SF20">
    <property type="entry name" value="PHD AND RING FINGER DOMAIN-CONTAINING PROTEIN 1"/>
    <property type="match status" value="1"/>
</dbReference>
<dbReference type="WBParaSite" id="HNAJ_0000369501-mRNA-1">
    <property type="protein sequence ID" value="HNAJ_0000369501-mRNA-1"/>
    <property type="gene ID" value="HNAJ_0000369501"/>
</dbReference>
<dbReference type="Proteomes" id="UP000278807">
    <property type="component" value="Unassembled WGS sequence"/>
</dbReference>
<sequence>MAATAQCPICLEEMKASIGMLGGCKHIFCYDCIKKWSEVKQTCPLDRSPFDSIKILHEIGGAVVEEEKLEPRGLDQIHSSFNVEGIDDFVSHFSVSRMLFESGLTARVSDQHYRCFGCRIIIAEEQMFRSQRYDLANREGSQIEVNYGVPHYICPRCRNRERRID</sequence>
<dbReference type="AlphaFoldDB" id="A0A0R3T9F6"/>
<evidence type="ECO:0000259" key="5">
    <source>
        <dbReference type="PROSITE" id="PS50089"/>
    </source>
</evidence>
<name>A0A0R3T9F6_RODNA</name>
<keyword evidence="7" id="KW-1185">Reference proteome</keyword>
<dbReference type="EMBL" id="UZAE01002246">
    <property type="protein sequence ID" value="VDN99552.1"/>
    <property type="molecule type" value="Genomic_DNA"/>
</dbReference>
<dbReference type="PROSITE" id="PS00518">
    <property type="entry name" value="ZF_RING_1"/>
    <property type="match status" value="1"/>
</dbReference>
<reference evidence="6 7" key="2">
    <citation type="submission" date="2018-11" db="EMBL/GenBank/DDBJ databases">
        <authorList>
            <consortium name="Pathogen Informatics"/>
        </authorList>
    </citation>
    <scope>NUCLEOTIDE SEQUENCE [LARGE SCALE GENOMIC DNA]</scope>
</reference>
<evidence type="ECO:0000256" key="4">
    <source>
        <dbReference type="PROSITE-ProRule" id="PRU00175"/>
    </source>
</evidence>
<keyword evidence="1" id="KW-0479">Metal-binding</keyword>
<dbReference type="GO" id="GO:0008270">
    <property type="term" value="F:zinc ion binding"/>
    <property type="evidence" value="ECO:0007669"/>
    <property type="project" value="UniProtKB-KW"/>
</dbReference>
<dbReference type="SMART" id="SM00184">
    <property type="entry name" value="RING"/>
    <property type="match status" value="1"/>
</dbReference>
<keyword evidence="2 4" id="KW-0863">Zinc-finger</keyword>
<accession>A0A0R3T9F6</accession>
<dbReference type="InterPro" id="IPR017907">
    <property type="entry name" value="Znf_RING_CS"/>
</dbReference>
<evidence type="ECO:0000256" key="3">
    <source>
        <dbReference type="ARBA" id="ARBA00022833"/>
    </source>
</evidence>
<dbReference type="PROSITE" id="PS50089">
    <property type="entry name" value="ZF_RING_2"/>
    <property type="match status" value="1"/>
</dbReference>
<dbReference type="InterPro" id="IPR047157">
    <property type="entry name" value="PHRF1/Atg35"/>
</dbReference>
<dbReference type="Gene3D" id="3.30.40.10">
    <property type="entry name" value="Zinc/RING finger domain, C3HC4 (zinc finger)"/>
    <property type="match status" value="1"/>
</dbReference>
<protein>
    <submittedName>
        <fullName evidence="8">RING-type domain-containing protein</fullName>
    </submittedName>
</protein>
<evidence type="ECO:0000313" key="8">
    <source>
        <dbReference type="WBParaSite" id="HNAJ_0000369501-mRNA-1"/>
    </source>
</evidence>
<reference evidence="8" key="1">
    <citation type="submission" date="2017-02" db="UniProtKB">
        <authorList>
            <consortium name="WormBaseParasite"/>
        </authorList>
    </citation>
    <scope>IDENTIFICATION</scope>
</reference>
<feature type="domain" description="RING-type" evidence="5">
    <location>
        <begin position="7"/>
        <end position="47"/>
    </location>
</feature>
<evidence type="ECO:0000313" key="7">
    <source>
        <dbReference type="Proteomes" id="UP000278807"/>
    </source>
</evidence>
<organism evidence="8">
    <name type="scientific">Rodentolepis nana</name>
    <name type="common">Dwarf tapeworm</name>
    <name type="synonym">Hymenolepis nana</name>
    <dbReference type="NCBI Taxonomy" id="102285"/>
    <lineage>
        <taxon>Eukaryota</taxon>
        <taxon>Metazoa</taxon>
        <taxon>Spiralia</taxon>
        <taxon>Lophotrochozoa</taxon>
        <taxon>Platyhelminthes</taxon>
        <taxon>Cestoda</taxon>
        <taxon>Eucestoda</taxon>
        <taxon>Cyclophyllidea</taxon>
        <taxon>Hymenolepididae</taxon>
        <taxon>Rodentolepis</taxon>
    </lineage>
</organism>
<dbReference type="SUPFAM" id="SSF57850">
    <property type="entry name" value="RING/U-box"/>
    <property type="match status" value="1"/>
</dbReference>
<evidence type="ECO:0000313" key="6">
    <source>
        <dbReference type="EMBL" id="VDN99552.1"/>
    </source>
</evidence>
<dbReference type="InterPro" id="IPR001841">
    <property type="entry name" value="Znf_RING"/>
</dbReference>
<evidence type="ECO:0000256" key="2">
    <source>
        <dbReference type="ARBA" id="ARBA00022771"/>
    </source>
</evidence>
<gene>
    <name evidence="6" type="ORF">HNAJ_LOCUS3693</name>
</gene>
<proteinExistence type="predicted"/>
<keyword evidence="3" id="KW-0862">Zinc</keyword>
<dbReference type="OrthoDB" id="1935339at2759"/>
<dbReference type="InterPro" id="IPR013083">
    <property type="entry name" value="Znf_RING/FYVE/PHD"/>
</dbReference>
<evidence type="ECO:0000256" key="1">
    <source>
        <dbReference type="ARBA" id="ARBA00022723"/>
    </source>
</evidence>